<dbReference type="Proteomes" id="UP000656319">
    <property type="component" value="Unassembled WGS sequence"/>
</dbReference>
<evidence type="ECO:0000313" key="1">
    <source>
        <dbReference type="EMBL" id="CAD6553180.1"/>
    </source>
</evidence>
<reference evidence="1 2" key="1">
    <citation type="submission" date="2020-10" db="EMBL/GenBank/DDBJ databases">
        <authorList>
            <person name="Peeters C."/>
        </authorList>
    </citation>
    <scope>NUCLEOTIDE SEQUENCE [LARGE SCALE GENOMIC DNA]</scope>
    <source>
        <strain evidence="1 2">LMG 27952</strain>
    </source>
</reference>
<keyword evidence="2" id="KW-1185">Reference proteome</keyword>
<proteinExistence type="predicted"/>
<name>A0ABN7I4W5_9BURK</name>
<organism evidence="1 2">
    <name type="scientific">Paraburkholderia hiiakae</name>
    <dbReference type="NCBI Taxonomy" id="1081782"/>
    <lineage>
        <taxon>Bacteria</taxon>
        <taxon>Pseudomonadati</taxon>
        <taxon>Pseudomonadota</taxon>
        <taxon>Betaproteobacteria</taxon>
        <taxon>Burkholderiales</taxon>
        <taxon>Burkholderiaceae</taxon>
        <taxon>Paraburkholderia</taxon>
    </lineage>
</organism>
<protein>
    <submittedName>
        <fullName evidence="1">Uncharacterized protein</fullName>
    </submittedName>
</protein>
<accession>A0ABN7I4W5</accession>
<evidence type="ECO:0000313" key="2">
    <source>
        <dbReference type="Proteomes" id="UP000656319"/>
    </source>
</evidence>
<comment type="caution">
    <text evidence="1">The sequence shown here is derived from an EMBL/GenBank/DDBJ whole genome shotgun (WGS) entry which is preliminary data.</text>
</comment>
<sequence length="71" mass="8198">MAVAQFSYGHYGHVISVDVDEDGDGVRYWRYTIDGYHCSEHRNPVFKSYELMLAEAKRHAEIQANRLPPAE</sequence>
<gene>
    <name evidence="1" type="ORF">LMG27952_05399</name>
</gene>
<dbReference type="EMBL" id="CAJHCQ010000016">
    <property type="protein sequence ID" value="CAD6553180.1"/>
    <property type="molecule type" value="Genomic_DNA"/>
</dbReference>